<accession>A0ABQ8SMG1</accession>
<organism evidence="1 2">
    <name type="scientific">Periplaneta americana</name>
    <name type="common">American cockroach</name>
    <name type="synonym">Blatta americana</name>
    <dbReference type="NCBI Taxonomy" id="6978"/>
    <lineage>
        <taxon>Eukaryota</taxon>
        <taxon>Metazoa</taxon>
        <taxon>Ecdysozoa</taxon>
        <taxon>Arthropoda</taxon>
        <taxon>Hexapoda</taxon>
        <taxon>Insecta</taxon>
        <taxon>Pterygota</taxon>
        <taxon>Neoptera</taxon>
        <taxon>Polyneoptera</taxon>
        <taxon>Dictyoptera</taxon>
        <taxon>Blattodea</taxon>
        <taxon>Blattoidea</taxon>
        <taxon>Blattidae</taxon>
        <taxon>Blattinae</taxon>
        <taxon>Periplaneta</taxon>
    </lineage>
</organism>
<gene>
    <name evidence="1" type="ORF">ANN_23764</name>
</gene>
<reference evidence="1 2" key="1">
    <citation type="journal article" date="2022" name="Allergy">
        <title>Genome assembly and annotation of Periplaneta americana reveal a comprehensive cockroach allergen profile.</title>
        <authorList>
            <person name="Wang L."/>
            <person name="Xiong Q."/>
            <person name="Saelim N."/>
            <person name="Wang L."/>
            <person name="Nong W."/>
            <person name="Wan A.T."/>
            <person name="Shi M."/>
            <person name="Liu X."/>
            <person name="Cao Q."/>
            <person name="Hui J.H.L."/>
            <person name="Sookrung N."/>
            <person name="Leung T.F."/>
            <person name="Tungtrongchitr A."/>
            <person name="Tsui S.K.W."/>
        </authorList>
    </citation>
    <scope>NUCLEOTIDE SEQUENCE [LARGE SCALE GENOMIC DNA]</scope>
    <source>
        <strain evidence="1">PWHHKU_190912</strain>
    </source>
</reference>
<protein>
    <submittedName>
        <fullName evidence="1">Uncharacterized protein</fullName>
    </submittedName>
</protein>
<proteinExistence type="predicted"/>
<dbReference type="EMBL" id="JAJSOF020000025">
    <property type="protein sequence ID" value="KAJ4435188.1"/>
    <property type="molecule type" value="Genomic_DNA"/>
</dbReference>
<dbReference type="Proteomes" id="UP001148838">
    <property type="component" value="Unassembled WGS sequence"/>
</dbReference>
<name>A0ABQ8SMG1_PERAM</name>
<comment type="caution">
    <text evidence="1">The sequence shown here is derived from an EMBL/GenBank/DDBJ whole genome shotgun (WGS) entry which is preliminary data.</text>
</comment>
<evidence type="ECO:0000313" key="2">
    <source>
        <dbReference type="Proteomes" id="UP001148838"/>
    </source>
</evidence>
<evidence type="ECO:0000313" key="1">
    <source>
        <dbReference type="EMBL" id="KAJ4435188.1"/>
    </source>
</evidence>
<sequence length="67" mass="7578">MSMVVLRDITTNAFSSVTGSDWLGYCNHVRKLETQYWEKDKLLENTIDEFIIAMGGAENDTSDSKSD</sequence>
<keyword evidence="2" id="KW-1185">Reference proteome</keyword>